<sequence length="54" mass="6676">MFVTTLSYQQPVYADGLYLMKKKTPVFLMSYQFRYIEKSRRDETCYIFDQFKKK</sequence>
<comment type="caution">
    <text evidence="1">The sequence shown here is derived from an EMBL/GenBank/DDBJ whole genome shotgun (WGS) entry which is preliminary data.</text>
</comment>
<protein>
    <submittedName>
        <fullName evidence="1">Uncharacterized protein</fullName>
    </submittedName>
</protein>
<accession>A0A511ZQQ6</accession>
<proteinExistence type="predicted"/>
<gene>
    <name evidence="1" type="ORF">OSO01_45240</name>
</gene>
<dbReference type="Proteomes" id="UP000321558">
    <property type="component" value="Unassembled WGS sequence"/>
</dbReference>
<evidence type="ECO:0000313" key="1">
    <source>
        <dbReference type="EMBL" id="GEN89785.1"/>
    </source>
</evidence>
<reference evidence="1 2" key="1">
    <citation type="submission" date="2019-07" db="EMBL/GenBank/DDBJ databases">
        <title>Whole genome shotgun sequence of Oceanobacillus sojae NBRC 105379.</title>
        <authorList>
            <person name="Hosoyama A."/>
            <person name="Uohara A."/>
            <person name="Ohji S."/>
            <person name="Ichikawa N."/>
        </authorList>
    </citation>
    <scope>NUCLEOTIDE SEQUENCE [LARGE SCALE GENOMIC DNA]</scope>
    <source>
        <strain evidence="1 2">NBRC 105379</strain>
    </source>
</reference>
<organism evidence="1 2">
    <name type="scientific">Oceanobacillus sojae</name>
    <dbReference type="NCBI Taxonomy" id="582851"/>
    <lineage>
        <taxon>Bacteria</taxon>
        <taxon>Bacillati</taxon>
        <taxon>Bacillota</taxon>
        <taxon>Bacilli</taxon>
        <taxon>Bacillales</taxon>
        <taxon>Bacillaceae</taxon>
        <taxon>Oceanobacillus</taxon>
    </lineage>
</organism>
<keyword evidence="2" id="KW-1185">Reference proteome</keyword>
<dbReference type="EMBL" id="BJYM01000029">
    <property type="protein sequence ID" value="GEN89785.1"/>
    <property type="molecule type" value="Genomic_DNA"/>
</dbReference>
<dbReference type="AlphaFoldDB" id="A0A511ZQQ6"/>
<name>A0A511ZQQ6_9BACI</name>
<evidence type="ECO:0000313" key="2">
    <source>
        <dbReference type="Proteomes" id="UP000321558"/>
    </source>
</evidence>